<dbReference type="Proteomes" id="UP001164539">
    <property type="component" value="Chromosome 12"/>
</dbReference>
<keyword evidence="2" id="KW-1185">Reference proteome</keyword>
<organism evidence="1 2">
    <name type="scientific">Melia azedarach</name>
    <name type="common">Chinaberry tree</name>
    <dbReference type="NCBI Taxonomy" id="155640"/>
    <lineage>
        <taxon>Eukaryota</taxon>
        <taxon>Viridiplantae</taxon>
        <taxon>Streptophyta</taxon>
        <taxon>Embryophyta</taxon>
        <taxon>Tracheophyta</taxon>
        <taxon>Spermatophyta</taxon>
        <taxon>Magnoliopsida</taxon>
        <taxon>eudicotyledons</taxon>
        <taxon>Gunneridae</taxon>
        <taxon>Pentapetalae</taxon>
        <taxon>rosids</taxon>
        <taxon>malvids</taxon>
        <taxon>Sapindales</taxon>
        <taxon>Meliaceae</taxon>
        <taxon>Melia</taxon>
    </lineage>
</organism>
<evidence type="ECO:0000313" key="2">
    <source>
        <dbReference type="Proteomes" id="UP001164539"/>
    </source>
</evidence>
<sequence>MGRPEPCVLFAQTFVHPQLDEYVDEVLFAEPVVITACEFLEQNASSTSQAVSLVGATSPPSFALEVFVQCEGETRFRRLCQPFLYSHSSANVLEVEAVVTNHLVVRGSYRSLSLVIYGNTAEDLGQFNIDFDDSSLTDLVTSAEGKLEDLPLALHSINRTIEESISSLNVLSLPVAASDISIEVKQLLHLMLKVLELSGTESIVHKIISTVTLAASSYIACDLGDTSDQKHLALGRSKGCEDDLHRVIIKARKDLLELYGILQHDLGNISANLSGDSAFFETEADMASSKQLVDMLSQYFNFNGNSLSVGRHKLPQSKSVTLGLSIALFLCSGRDSCFHFVNSGGMDKLAYIFSHDMKNSTSIMLLLLGVIEQATRHSIGCEGYLGWWPREDENIPSGISEGYGQLLNLLLQKPRHDVASLATLVLHRLRLYEVASRYESAVLSVLGGLSAVGKVTGMTPNMLISVKSHLKKLLKLINLRGPVEDPSPVSCARKSLVLVQTEGLLSYKVTSDLIASSTCCFPNLDIDLHLLTLLKERGCLPLSAALLSSPTLRSEVGDATDVYLDIASSIGAIILSLLFCRSGLIFLLHHSEISTTLIHALRGANDMNKEDCVPLRYAYVLMSKGFACGPQEVATIVEMHLRVVNAVDRLLASTPQSEEFLWVLWELCGVSRSDCGRQALLTLGYFPEAVSVLIEALNSAKELEPSTKNSGASPLNLATLHSAAEIFEVLVTDSTASSLSSWIGHSIELHKALHSSSPGSNRKDAPTRLLEWIDAGVVYHKNGVIGLLRYAAVLASGGDAHLSASNILASDLMDVENGTGESSTGSDFNAMENLVKIISEKSFDGVALRDSSIAQLTTALRILAFISENLSVAAALYDEGAVTIIYAILVNCRLMLERSSNNYDYLIDDGTECNSSSDLLLERYREQSLVDLLVPLLLLLINLLQKLQEAHEQHKNTKLMNALLRLHREVSPKLAACAADLSSSYPNSALSFGAVCHLVVSALAFWPINGWTPGLFHSLLASVQSISVPALGPKETCSLFCLLNDLFPEEGIWLWRNGMPLLSALRTLAVGSLVGPQKERQVNWYLEPGCLEKLLSQLRPHLNKIAQIIRHYAISALIVIQDMLRVLIIRAACQKTEIASQLVRPILAWIRDHVSDSASQSDMDVYKVHRLLDFVASLLEHPCAKAVLLKEGVPHMLMEVLKRCFDATDSDGKQFPDHTNSAKIDFTPTNWCLPVFKSFSLLCSSQAPLQYPGRHNLYKFDNLSTEDCLLIIPHVLKICQVLPVGKELVSCLTTLRELVSCNEGRSALVSIICHTRSTCEEFDSGGGHERNGNLSILNEFEWRKNPPLLCCWKKLLKSVESKDGLSTYAVEAVGALSLGSFRFCLDGKSLNPNAVVALKYLFGFPDEKSGTEGFPEENVNYMQKMATVLSVINDDDCSVTPDMQTTLCQVSQLVKALLLLLQTPPGSVEGDEAIFSEGILSSLDDILVSNVNQMADGIVEKDDDDLYLVGLEDKFMWECPETLPERLLQTAPAKRKMPPVEGLSRRGRGENSLAETTQNTYSRGLGQSTTPTGPTRRDTFRQRKPNTSRAPSLHVDDYIAKERSADGVTNSNVIVAQRVGSAGGRAPSVHVDEFMARERERQKRIVTVVGEATAQVKNEAPASDTQKEKPDKSKQLKTDLDDDLHGIDIVFDEEESEADDKLPFPHLDDNLQQPAPVIVEQSSPHSIVEETESDVNESGQFSHMGTPLASNADENTPSEFSSRMSISRPEVPLTQEPSVSSDKKFFEQSDDSKNVITIKTSSGFDSGAAANSPSFSASLYNNALGPSMPNDSRMSQNFYPKNSLQHAANVPVGAGSRGLYEQKVMPNQPPLPPMPPPQAISPIISLASDSIPSQSSPFVNSLQEAQLPIPAGFQVQADYLSAFSGSSTPLSSSLPGGSARPPLPPTPPPFSSSPYNLQSLKANSQMSVYNHTSGGITELPQGQSPIIDARLGSVSASAAGLTSYPPPPLMPPMVFNRPSSMPATLYGNTSAQQQGENPPIIMQNLSIPQPSIQSMHSLAPLQPLQPPQVPRPQQPPQHLRPPMQASQLLEQAASLQNPVQMQVHPLQTLQPPQVSPIHTYYQSQQQEFSPAQQQLQVERAQPSQVQHQQGDVASHQQQDPGMSLHEYFKSPEAIQSLLSDRDKLCQLLEQHPKLMQMLQERLGQL</sequence>
<comment type="caution">
    <text evidence="1">The sequence shown here is derived from an EMBL/GenBank/DDBJ whole genome shotgun (WGS) entry which is preliminary data.</text>
</comment>
<reference evidence="1 2" key="1">
    <citation type="journal article" date="2023" name="Science">
        <title>Complex scaffold remodeling in plant triterpene biosynthesis.</title>
        <authorList>
            <person name="De La Pena R."/>
            <person name="Hodgson H."/>
            <person name="Liu J.C."/>
            <person name="Stephenson M.J."/>
            <person name="Martin A.C."/>
            <person name="Owen C."/>
            <person name="Harkess A."/>
            <person name="Leebens-Mack J."/>
            <person name="Jimenez L.E."/>
            <person name="Osbourn A."/>
            <person name="Sattely E.S."/>
        </authorList>
    </citation>
    <scope>NUCLEOTIDE SEQUENCE [LARGE SCALE GENOMIC DNA]</scope>
    <source>
        <strain evidence="2">cv. JPN11</strain>
        <tissue evidence="1">Leaf</tissue>
    </source>
</reference>
<dbReference type="EMBL" id="CM051405">
    <property type="protein sequence ID" value="KAJ4705406.1"/>
    <property type="molecule type" value="Genomic_DNA"/>
</dbReference>
<accession>A0ACC1X1Y8</accession>
<name>A0ACC1X1Y8_MELAZ</name>
<gene>
    <name evidence="1" type="ORF">OWV82_022189</name>
</gene>
<protein>
    <submittedName>
        <fullName evidence="1">Uncharacterized protein</fullName>
    </submittedName>
</protein>
<proteinExistence type="predicted"/>
<evidence type="ECO:0000313" key="1">
    <source>
        <dbReference type="EMBL" id="KAJ4705406.1"/>
    </source>
</evidence>